<dbReference type="GO" id="GO:0016757">
    <property type="term" value="F:glycosyltransferase activity"/>
    <property type="evidence" value="ECO:0007669"/>
    <property type="project" value="UniProtKB-KW"/>
</dbReference>
<keyword evidence="2" id="KW-1185">Reference proteome</keyword>
<organism evidence="1 2">
    <name type="scientific">Paenibacillus popilliae ATCC 14706</name>
    <dbReference type="NCBI Taxonomy" id="1212764"/>
    <lineage>
        <taxon>Bacteria</taxon>
        <taxon>Bacillati</taxon>
        <taxon>Bacillota</taxon>
        <taxon>Bacilli</taxon>
        <taxon>Bacillales</taxon>
        <taxon>Paenibacillaceae</taxon>
        <taxon>Paenibacillus</taxon>
    </lineage>
</organism>
<comment type="caution">
    <text evidence="1">The sequence shown here is derived from an EMBL/GenBank/DDBJ whole genome shotgun (WGS) entry which is preliminary data.</text>
</comment>
<accession>M9M1G2</accession>
<keyword evidence="1" id="KW-0808">Transferase</keyword>
<dbReference type="AlphaFoldDB" id="M9M1G2"/>
<dbReference type="EMBL" id="BALG01000133">
    <property type="protein sequence ID" value="GAC42724.1"/>
    <property type="molecule type" value="Genomic_DNA"/>
</dbReference>
<evidence type="ECO:0000313" key="2">
    <source>
        <dbReference type="Proteomes" id="UP000029453"/>
    </source>
</evidence>
<dbReference type="Proteomes" id="UP000029453">
    <property type="component" value="Unassembled WGS sequence"/>
</dbReference>
<name>M9M1G2_PAEPP</name>
<reference evidence="1 2" key="1">
    <citation type="submission" date="2012-10" db="EMBL/GenBank/DDBJ databases">
        <title>Draft Genome Sequence of Paenibacillus popilliae ATCC 14706T.</title>
        <authorList>
            <person name="Iiyama K."/>
            <person name="Mori K."/>
            <person name="Mon H."/>
            <person name="Chieda Y."/>
            <person name="Lee J.M."/>
            <person name="Kusakabe T."/>
            <person name="Tashiro K."/>
            <person name="Asano S."/>
            <person name="Yasunaga-Aoki C."/>
            <person name="Shimizu S."/>
        </authorList>
    </citation>
    <scope>NUCLEOTIDE SEQUENCE [LARGE SCALE GENOMIC DNA]</scope>
    <source>
        <strain evidence="1 2">ATCC 14706</strain>
    </source>
</reference>
<keyword evidence="1" id="KW-0328">Glycosyltransferase</keyword>
<protein>
    <submittedName>
        <fullName evidence="1">Adenine/guanine phosphoribosyltransferase</fullName>
    </submittedName>
</protein>
<gene>
    <name evidence="1" type="ORF">PPOP_2084</name>
</gene>
<sequence length="117" mass="13236">MSPHFFIFISNQYPTNRNYYEKKKGTYKKTISKPRGVGWLSFSIKYLAAGGTRGYTETKYITSHFVSNINGRHENFKTVSTTESGAQWIVVNLVPGSKIPTHCYGGLYFSDAGGWFC</sequence>
<proteinExistence type="predicted"/>
<evidence type="ECO:0000313" key="1">
    <source>
        <dbReference type="EMBL" id="GAC42724.1"/>
    </source>
</evidence>